<dbReference type="PANTHER" id="PTHR21603:SF16">
    <property type="entry name" value="CELL DIVISION CYCLE-ASSOCIATED PROTEIN 2"/>
    <property type="match status" value="1"/>
</dbReference>
<evidence type="ECO:0000313" key="10">
    <source>
        <dbReference type="Proteomes" id="UP000548317"/>
    </source>
</evidence>
<evidence type="ECO:0000259" key="8">
    <source>
        <dbReference type="Pfam" id="PF15276"/>
    </source>
</evidence>
<comment type="subcellular location">
    <subcellularLocation>
        <location evidence="1">Nucleus</location>
    </subcellularLocation>
</comment>
<feature type="compositionally biased region" description="Basic and acidic residues" evidence="7">
    <location>
        <begin position="1010"/>
        <end position="1019"/>
    </location>
</feature>
<feature type="region of interest" description="Disordered" evidence="7">
    <location>
        <begin position="876"/>
        <end position="898"/>
    </location>
</feature>
<evidence type="ECO:0000256" key="7">
    <source>
        <dbReference type="SAM" id="MobiDB-lite"/>
    </source>
</evidence>
<dbReference type="GO" id="GO:0005694">
    <property type="term" value="C:chromosome"/>
    <property type="evidence" value="ECO:0007669"/>
    <property type="project" value="TreeGrafter"/>
</dbReference>
<dbReference type="PANTHER" id="PTHR21603">
    <property type="entry name" value="ANTIGEN KI-67-LIKE PROTEIN"/>
    <property type="match status" value="1"/>
</dbReference>
<evidence type="ECO:0000256" key="6">
    <source>
        <dbReference type="ARBA" id="ARBA00023306"/>
    </source>
</evidence>
<feature type="compositionally biased region" description="Basic and acidic residues" evidence="7">
    <location>
        <begin position="695"/>
        <end position="705"/>
    </location>
</feature>
<feature type="region of interest" description="Disordered" evidence="7">
    <location>
        <begin position="394"/>
        <end position="415"/>
    </location>
</feature>
<protein>
    <submittedName>
        <fullName evidence="9">CDCA2 protein</fullName>
    </submittedName>
</protein>
<keyword evidence="5" id="KW-0539">Nucleus</keyword>
<organism evidence="9 10">
    <name type="scientific">Struthidea cinerea</name>
    <dbReference type="NCBI Taxonomy" id="181839"/>
    <lineage>
        <taxon>Eukaryota</taxon>
        <taxon>Metazoa</taxon>
        <taxon>Chordata</taxon>
        <taxon>Craniata</taxon>
        <taxon>Vertebrata</taxon>
        <taxon>Euteleostomi</taxon>
        <taxon>Archelosauria</taxon>
        <taxon>Archosauria</taxon>
        <taxon>Dinosauria</taxon>
        <taxon>Saurischia</taxon>
        <taxon>Theropoda</taxon>
        <taxon>Coelurosauria</taxon>
        <taxon>Aves</taxon>
        <taxon>Neognathae</taxon>
        <taxon>Neoaves</taxon>
        <taxon>Telluraves</taxon>
        <taxon>Australaves</taxon>
        <taxon>Passeriformes</taxon>
        <taxon>Corvoidea</taxon>
        <taxon>Corcoracidae</taxon>
        <taxon>Struthidea</taxon>
    </lineage>
</organism>
<accession>A0A7K8FUH7</accession>
<reference evidence="9 10" key="1">
    <citation type="submission" date="2019-09" db="EMBL/GenBank/DDBJ databases">
        <title>Bird 10,000 Genomes (B10K) Project - Family phase.</title>
        <authorList>
            <person name="Zhang G."/>
        </authorList>
    </citation>
    <scope>NUCLEOTIDE SEQUENCE [LARGE SCALE GENOMIC DNA]</scope>
    <source>
        <strain evidence="9">B10K-DU-029-33</strain>
        <tissue evidence="9">Heart</tissue>
    </source>
</reference>
<feature type="region of interest" description="Disordered" evidence="7">
    <location>
        <begin position="492"/>
        <end position="711"/>
    </location>
</feature>
<feature type="compositionally biased region" description="Polar residues" evidence="7">
    <location>
        <begin position="406"/>
        <end position="415"/>
    </location>
</feature>
<evidence type="ECO:0000256" key="3">
    <source>
        <dbReference type="ARBA" id="ARBA00022553"/>
    </source>
</evidence>
<feature type="compositionally biased region" description="Basic and acidic residues" evidence="7">
    <location>
        <begin position="10"/>
        <end position="24"/>
    </location>
</feature>
<feature type="compositionally biased region" description="Basic and acidic residues" evidence="7">
    <location>
        <begin position="781"/>
        <end position="800"/>
    </location>
</feature>
<feature type="compositionally biased region" description="Basic residues" evidence="7">
    <location>
        <begin position="37"/>
        <end position="46"/>
    </location>
</feature>
<keyword evidence="3" id="KW-0597">Phosphoprotein</keyword>
<proteinExistence type="predicted"/>
<feature type="non-terminal residue" evidence="9">
    <location>
        <position position="1"/>
    </location>
</feature>
<feature type="domain" description="PP1-binding" evidence="8">
    <location>
        <begin position="477"/>
        <end position="522"/>
    </location>
</feature>
<dbReference type="AlphaFoldDB" id="A0A7K8FUH7"/>
<feature type="compositionally biased region" description="Low complexity" evidence="7">
    <location>
        <begin position="617"/>
        <end position="626"/>
    </location>
</feature>
<feature type="region of interest" description="Disordered" evidence="7">
    <location>
        <begin position="108"/>
        <end position="150"/>
    </location>
</feature>
<evidence type="ECO:0000256" key="5">
    <source>
        <dbReference type="ARBA" id="ARBA00023242"/>
    </source>
</evidence>
<sequence length="1040" mass="111936">MLRGSKTPLKVKENESGCPEEKEGTSFPLSKDQKSCKATKSRVIRPSKKENFTDGSQTRPQKRALKCPKGPEEYSCHPRGVAVSWQLQLPGSSFGALGGDVLGEPPLPLDTKRDFSSSRAVPLGNDFYSTPERDRVEGKPDSGPCEQRKSPVDVAAVTTAEFGIAQESFTKRPTGTSPTALKFRRRSTIGLRGSPENNTLIRYLAQHRSSRQKEAFTQISPFKRANVRSLKDKINAFQTSFGSLQEAEGEAGLSHLGEAAQEGGSSQNKAPFIEEPNLEQWSEKFMLGNRGAAWKENSSENGTKSSRSDPRICSILSPHRAVTVTGPAAAKEWVYEQQNPIKSLETAVTGDILETGHAPRCEHSAGGTGSGALADLGTRKVGFVEGVSLGMLDGSQAPVTPPRTGNIPSSDLSQSGSLLRSILKKTPGRELMDSPEEYSSSAIDRGGGESAAVSNCVKAFETLQAERTESQSSKTPKKKKVTFGEVLSPEIFDQTLPANTPLRRGASPGCPQGQSPCGRPGLSEEPLPLLDFGWDDEGVEPLQEFLEGSVAAEAPSPAENAEVAETDKPDMITTHSSTKRKQCSAVAEDADCGGSGATNTENDKDTKNARKNKIQRQKNPTTAAPKKTQKTKYPSYGRRRKKKVKKSLYGEREMASKKPLLSPIPEIPEVFSSVSSPNSPKADTLFTEGAGLGDPKSRNACKDTSQEPVAGRMRGKELCAAAACPGPGLLEEAAATSSGTGDSEVLGSLESAPGTAAEFSKIAPDAEGDFDTSEYLQQGEETPREKEAKESSSLIEKEELQGNLLSGLEILEQQDVQEGAQRTECPQKDSVRGDPARRRRRSSSSAFYFPPVENLEVTGTDVAVSSYSVEEVLSVPLPKEGSPQPCRRKSSAGAEVRVRRSMRLSKDAASEGLAWIQLPSEIPKLPPLPAAAPKARRSISTAILAGSENIYHREQNLLPFPAPGKENESSAPPAAGPGRRGRRRSLCEATAREMPWAPTQRRRSTNSGCGKDRSNQKHLEEAETLELRLKEVSGISDFLK</sequence>
<feature type="region of interest" description="Disordered" evidence="7">
    <location>
        <begin position="958"/>
        <end position="1019"/>
    </location>
</feature>
<keyword evidence="4" id="KW-0832">Ubl conjugation</keyword>
<gene>
    <name evidence="9" type="primary">Cdca2</name>
    <name evidence="9" type="ORF">STRCIN_R15660</name>
</gene>
<feature type="compositionally biased region" description="Basic and acidic residues" evidence="7">
    <location>
        <begin position="825"/>
        <end position="836"/>
    </location>
</feature>
<dbReference type="GO" id="GO:0051983">
    <property type="term" value="P:regulation of chromosome segregation"/>
    <property type="evidence" value="ECO:0007669"/>
    <property type="project" value="TreeGrafter"/>
</dbReference>
<feature type="compositionally biased region" description="Basic and acidic residues" evidence="7">
    <location>
        <begin position="131"/>
        <end position="150"/>
    </location>
</feature>
<dbReference type="Proteomes" id="UP000548317">
    <property type="component" value="Unassembled WGS sequence"/>
</dbReference>
<keyword evidence="6" id="KW-0131">Cell cycle</keyword>
<evidence type="ECO:0000256" key="1">
    <source>
        <dbReference type="ARBA" id="ARBA00004123"/>
    </source>
</evidence>
<keyword evidence="2" id="KW-1017">Isopeptide bond</keyword>
<feature type="compositionally biased region" description="Low complexity" evidence="7">
    <location>
        <begin position="549"/>
        <end position="563"/>
    </location>
</feature>
<dbReference type="GO" id="GO:0005634">
    <property type="term" value="C:nucleus"/>
    <property type="evidence" value="ECO:0007669"/>
    <property type="project" value="UniProtKB-SubCell"/>
</dbReference>
<feature type="region of interest" description="Disordered" evidence="7">
    <location>
        <begin position="1"/>
        <end position="71"/>
    </location>
</feature>
<dbReference type="GO" id="GO:0007088">
    <property type="term" value="P:regulation of mitotic nuclear division"/>
    <property type="evidence" value="ECO:0007669"/>
    <property type="project" value="TreeGrafter"/>
</dbReference>
<feature type="non-terminal residue" evidence="9">
    <location>
        <position position="1040"/>
    </location>
</feature>
<keyword evidence="10" id="KW-1185">Reference proteome</keyword>
<dbReference type="Pfam" id="PF15276">
    <property type="entry name" value="PP1_bind"/>
    <property type="match status" value="1"/>
</dbReference>
<feature type="compositionally biased region" description="Basic residues" evidence="7">
    <location>
        <begin position="637"/>
        <end position="646"/>
    </location>
</feature>
<feature type="region of interest" description="Disordered" evidence="7">
    <location>
        <begin position="731"/>
        <end position="845"/>
    </location>
</feature>
<dbReference type="EMBL" id="VZTI01005310">
    <property type="protein sequence ID" value="NXB67304.1"/>
    <property type="molecule type" value="Genomic_DNA"/>
</dbReference>
<evidence type="ECO:0000256" key="4">
    <source>
        <dbReference type="ARBA" id="ARBA00022843"/>
    </source>
</evidence>
<comment type="caution">
    <text evidence="9">The sequence shown here is derived from an EMBL/GenBank/DDBJ whole genome shotgun (WGS) entry which is preliminary data.</text>
</comment>
<feature type="compositionally biased region" description="Polar residues" evidence="7">
    <location>
        <begin position="672"/>
        <end position="681"/>
    </location>
</feature>
<evidence type="ECO:0000256" key="2">
    <source>
        <dbReference type="ARBA" id="ARBA00022499"/>
    </source>
</evidence>
<evidence type="ECO:0000313" key="9">
    <source>
        <dbReference type="EMBL" id="NXB67304.1"/>
    </source>
</evidence>
<name>A0A7K8FUH7_9CORV</name>
<dbReference type="InterPro" id="IPR029334">
    <property type="entry name" value="PP1-bd"/>
</dbReference>